<dbReference type="SMART" id="SM00407">
    <property type="entry name" value="IGc1"/>
    <property type="match status" value="1"/>
</dbReference>
<dbReference type="KEGG" id="pgut:117657433"/>
<dbReference type="InterPro" id="IPR050160">
    <property type="entry name" value="MHC/Immunoglobulin"/>
</dbReference>
<accession>A0A6P9AVY3</accession>
<dbReference type="Gene3D" id="2.60.40.10">
    <property type="entry name" value="Immunoglobulins"/>
    <property type="match status" value="1"/>
</dbReference>
<reference evidence="4" key="1">
    <citation type="submission" date="2025-08" db="UniProtKB">
        <authorList>
            <consortium name="RefSeq"/>
        </authorList>
    </citation>
    <scope>IDENTIFICATION</scope>
    <source>
        <tissue evidence="4">Blood</tissue>
    </source>
</reference>
<dbReference type="Proteomes" id="UP001652622">
    <property type="component" value="Unplaced"/>
</dbReference>
<dbReference type="InParanoid" id="A0A6P9AVY3"/>
<dbReference type="PANTHER" id="PTHR19944">
    <property type="entry name" value="MHC CLASS II-RELATED"/>
    <property type="match status" value="1"/>
</dbReference>
<evidence type="ECO:0000259" key="2">
    <source>
        <dbReference type="SMART" id="SM00407"/>
    </source>
</evidence>
<evidence type="ECO:0000256" key="1">
    <source>
        <dbReference type="SAM" id="Phobius"/>
    </source>
</evidence>
<feature type="domain" description="Immunoglobulin C1-set" evidence="2">
    <location>
        <begin position="107"/>
        <end position="173"/>
    </location>
</feature>
<evidence type="ECO:0000313" key="3">
    <source>
        <dbReference type="Proteomes" id="UP001652622"/>
    </source>
</evidence>
<gene>
    <name evidence="4" type="primary">LOC117657433</name>
</gene>
<sequence length="220" mass="24600">MSFSGTSSKLHTLNSSLNFFSLAHKHCSFVHGNHVGELVLGKVNAINEGLECKCPYDKFSIFQLEPQGESPQRQFISLKEAIQLVLRGFELFLAKPTVTISPTKMDPALTGFYPVEIEVQWLKNGWPEKEGMAFGEELQNGDWTYQLQVMLETQPQQGDLYTCQVGQANLVAPITIQWEPRSSSSARSKLWMGIMGAMIGVTFLAMGLFSYLKSKKELLS</sequence>
<dbReference type="Pfam" id="PF07654">
    <property type="entry name" value="C1-set"/>
    <property type="match status" value="1"/>
</dbReference>
<evidence type="ECO:0000313" key="4">
    <source>
        <dbReference type="RefSeq" id="XP_034261459.1"/>
    </source>
</evidence>
<dbReference type="InterPro" id="IPR036179">
    <property type="entry name" value="Ig-like_dom_sf"/>
</dbReference>
<organism evidence="3 4">
    <name type="scientific">Pantherophis guttatus</name>
    <name type="common">Corn snake</name>
    <name type="synonym">Elaphe guttata</name>
    <dbReference type="NCBI Taxonomy" id="94885"/>
    <lineage>
        <taxon>Eukaryota</taxon>
        <taxon>Metazoa</taxon>
        <taxon>Chordata</taxon>
        <taxon>Craniata</taxon>
        <taxon>Vertebrata</taxon>
        <taxon>Euteleostomi</taxon>
        <taxon>Lepidosauria</taxon>
        <taxon>Squamata</taxon>
        <taxon>Bifurcata</taxon>
        <taxon>Unidentata</taxon>
        <taxon>Episquamata</taxon>
        <taxon>Toxicofera</taxon>
        <taxon>Serpentes</taxon>
        <taxon>Colubroidea</taxon>
        <taxon>Colubridae</taxon>
        <taxon>Colubrinae</taxon>
        <taxon>Pantherophis</taxon>
    </lineage>
</organism>
<dbReference type="SUPFAM" id="SSF48726">
    <property type="entry name" value="Immunoglobulin"/>
    <property type="match status" value="1"/>
</dbReference>
<dbReference type="RefSeq" id="XP_034261459.1">
    <property type="nucleotide sequence ID" value="XM_034405568.1"/>
</dbReference>
<dbReference type="PANTHER" id="PTHR19944:SF99">
    <property type="entry name" value="HLA CLASS II HISTOCOMPATIBILITY ANTIGEN, DRB1 BETA CHAIN"/>
    <property type="match status" value="1"/>
</dbReference>
<keyword evidence="1" id="KW-1133">Transmembrane helix</keyword>
<dbReference type="InterPro" id="IPR013783">
    <property type="entry name" value="Ig-like_fold"/>
</dbReference>
<dbReference type="InterPro" id="IPR003597">
    <property type="entry name" value="Ig_C1-set"/>
</dbReference>
<proteinExistence type="predicted"/>
<protein>
    <submittedName>
        <fullName evidence="4">DLA class II histocompatibility antigen, DR-1 beta chain-like</fullName>
    </submittedName>
</protein>
<keyword evidence="3" id="KW-1185">Reference proteome</keyword>
<keyword evidence="1" id="KW-0812">Transmembrane</keyword>
<feature type="transmembrane region" description="Helical" evidence="1">
    <location>
        <begin position="190"/>
        <end position="212"/>
    </location>
</feature>
<dbReference type="GeneID" id="117657433"/>
<dbReference type="AlphaFoldDB" id="A0A6P9AVY3"/>
<keyword evidence="1" id="KW-0472">Membrane</keyword>
<name>A0A6P9AVY3_PANGU</name>